<organism evidence="1 2">
    <name type="scientific">Chryseobacterium oleae</name>
    <dbReference type="NCBI Taxonomy" id="491207"/>
    <lineage>
        <taxon>Bacteria</taxon>
        <taxon>Pseudomonadati</taxon>
        <taxon>Bacteroidota</taxon>
        <taxon>Flavobacteriia</taxon>
        <taxon>Flavobacteriales</taxon>
        <taxon>Weeksellaceae</taxon>
        <taxon>Chryseobacterium group</taxon>
        <taxon>Chryseobacterium</taxon>
    </lineage>
</organism>
<keyword evidence="2" id="KW-1185">Reference proteome</keyword>
<accession>A0A1I4WKM7</accession>
<dbReference type="AlphaFoldDB" id="A0A1I4WKM7"/>
<name>A0A1I4WKM7_CHROL</name>
<protein>
    <submittedName>
        <fullName evidence="1">Uncharacterized protein</fullName>
    </submittedName>
</protein>
<evidence type="ECO:0000313" key="1">
    <source>
        <dbReference type="EMBL" id="SFN14414.1"/>
    </source>
</evidence>
<sequence length="168" mass="20051">MITHQLIPLIDFNNYIMATENMDYKDKGFLTSDTFMQLAFHYINEELKKADYIFTKKEQLQEYHRMVINGEMGGWFAFLWDSYIADASEEQTMIQILHNVKNSIQNRGSYITMEELQSIPTKDGDFKMFYNKPFPTEDLNKIINALIKMLEGTWDLTNYDMYINYYYS</sequence>
<reference evidence="2" key="1">
    <citation type="submission" date="2016-10" db="EMBL/GenBank/DDBJ databases">
        <authorList>
            <person name="Varghese N."/>
            <person name="Submissions S."/>
        </authorList>
    </citation>
    <scope>NUCLEOTIDE SEQUENCE [LARGE SCALE GENOMIC DNA]</scope>
    <source>
        <strain evidence="2">DSM 25575</strain>
    </source>
</reference>
<gene>
    <name evidence="1" type="ORF">SAMN05421594_1339</name>
</gene>
<dbReference type="Proteomes" id="UP000198769">
    <property type="component" value="Unassembled WGS sequence"/>
</dbReference>
<evidence type="ECO:0000313" key="2">
    <source>
        <dbReference type="Proteomes" id="UP000198769"/>
    </source>
</evidence>
<proteinExistence type="predicted"/>
<dbReference type="EMBL" id="FOVD01000001">
    <property type="protein sequence ID" value="SFN14414.1"/>
    <property type="molecule type" value="Genomic_DNA"/>
</dbReference>